<sequence>MRFANEMKKIALLLEKTHNMSVLQCVYNEEEIKLSDEEIKKLNEAHYRKIQIADAIYVVNLNGYIGEQVRREIAFAEKIGKKVIFHSNFYSENK</sequence>
<name>A0AAE9MWM1_9SPIR</name>
<reference evidence="1" key="1">
    <citation type="submission" date="2019-04" db="EMBL/GenBank/DDBJ databases">
        <title>Whole genome sequencing of oral phylogroup 2 treponemes.</title>
        <authorList>
            <person name="Chan Y."/>
            <person name="Zeng H.H."/>
            <person name="Yu X.L."/>
            <person name="Leung W.K."/>
            <person name="Watt R.M."/>
        </authorList>
    </citation>
    <scope>NUCLEOTIDE SEQUENCE</scope>
    <source>
        <strain evidence="1">OMZ 835</strain>
    </source>
</reference>
<proteinExistence type="predicted"/>
<organism evidence="1 2">
    <name type="scientific">Treponema putidum</name>
    <dbReference type="NCBI Taxonomy" id="221027"/>
    <lineage>
        <taxon>Bacteria</taxon>
        <taxon>Pseudomonadati</taxon>
        <taxon>Spirochaetota</taxon>
        <taxon>Spirochaetia</taxon>
        <taxon>Spirochaetales</taxon>
        <taxon>Treponemataceae</taxon>
        <taxon>Treponema</taxon>
    </lineage>
</organism>
<gene>
    <name evidence="1" type="ORF">E4N74_11160</name>
</gene>
<dbReference type="AlphaFoldDB" id="A0AAE9MWM1"/>
<dbReference type="Proteomes" id="UP001058682">
    <property type="component" value="Chromosome"/>
</dbReference>
<evidence type="ECO:0000313" key="2">
    <source>
        <dbReference type="Proteomes" id="UP001058682"/>
    </source>
</evidence>
<accession>A0AAE9MWM1</accession>
<protein>
    <submittedName>
        <fullName evidence="1">Uncharacterized protein</fullName>
    </submittedName>
</protein>
<evidence type="ECO:0000313" key="1">
    <source>
        <dbReference type="EMBL" id="UTY34955.1"/>
    </source>
</evidence>
<dbReference type="EMBL" id="CP038804">
    <property type="protein sequence ID" value="UTY34955.1"/>
    <property type="molecule type" value="Genomic_DNA"/>
</dbReference>